<dbReference type="InterPro" id="IPR011250">
    <property type="entry name" value="OMP/PagP_B-barrel"/>
</dbReference>
<gene>
    <name evidence="4" type="ORF">HKB21_18095</name>
</gene>
<accession>A0A1E4UG13</accession>
<evidence type="ECO:0000256" key="1">
    <source>
        <dbReference type="ARBA" id="ARBA00022729"/>
    </source>
</evidence>
<proteinExistence type="predicted"/>
<sequence length="218" mass="24056">MANVFTIVIFIYKFIAGIYLVHYFYIAVCNLINMDVIMKKGNVLLAILALSFTGVSQGKQYNNVSEFEPFGYLGIGYQYADADINLGSLGSYSLNNSLLGAMFGYRFHQNFGVEVRGYGSVSDDELYGISLEVERNFALLAKGLVPLGENVDLYGLLGYGKITASADGASESDEDLQYGIGFAFNKGTPLELQIEWMKLYDDNGLDLSGINLNIVYRL</sequence>
<keyword evidence="2" id="KW-0812">Transmembrane</keyword>
<name>A0A1E4UG13_VIBPH</name>
<dbReference type="SUPFAM" id="SSF56925">
    <property type="entry name" value="OMPA-like"/>
    <property type="match status" value="1"/>
</dbReference>
<feature type="domain" description="Outer membrane protein beta-barrel" evidence="3">
    <location>
        <begin position="48"/>
        <end position="217"/>
    </location>
</feature>
<comment type="caution">
    <text evidence="4">The sequence shown here is derived from an EMBL/GenBank/DDBJ whole genome shotgun (WGS) entry which is preliminary data.</text>
</comment>
<dbReference type="EMBL" id="JABCLD010001806">
    <property type="protein sequence ID" value="NMU27521.1"/>
    <property type="molecule type" value="Genomic_DNA"/>
</dbReference>
<evidence type="ECO:0000259" key="3">
    <source>
        <dbReference type="Pfam" id="PF13505"/>
    </source>
</evidence>
<evidence type="ECO:0000256" key="2">
    <source>
        <dbReference type="SAM" id="Phobius"/>
    </source>
</evidence>
<protein>
    <submittedName>
        <fullName evidence="4">Porin family protein</fullName>
    </submittedName>
</protein>
<evidence type="ECO:0000313" key="4">
    <source>
        <dbReference type="EMBL" id="NMU27521.1"/>
    </source>
</evidence>
<dbReference type="AlphaFoldDB" id="A0A1E4UG13"/>
<evidence type="ECO:0000313" key="5">
    <source>
        <dbReference type="Proteomes" id="UP000555836"/>
    </source>
</evidence>
<keyword evidence="2" id="KW-0472">Membrane</keyword>
<dbReference type="InterPro" id="IPR027385">
    <property type="entry name" value="Beta-barrel_OMP"/>
</dbReference>
<dbReference type="Gene3D" id="2.40.160.20">
    <property type="match status" value="1"/>
</dbReference>
<feature type="transmembrane region" description="Helical" evidence="2">
    <location>
        <begin position="6"/>
        <end position="32"/>
    </location>
</feature>
<reference evidence="4 5" key="1">
    <citation type="submission" date="2020-04" db="EMBL/GenBank/DDBJ databases">
        <title>Whole-genome sequencing of Vibrio spp. from China reveals different genetic environments of blaCTX-M-14 among diverse lineages.</title>
        <authorList>
            <person name="Zheng Z."/>
            <person name="Ye L."/>
            <person name="Chen S."/>
        </authorList>
    </citation>
    <scope>NUCLEOTIDE SEQUENCE [LARGE SCALE GENOMIC DNA]</scope>
    <source>
        <strain evidence="4 5">Vb0574</strain>
    </source>
</reference>
<keyword evidence="2" id="KW-1133">Transmembrane helix</keyword>
<dbReference type="Pfam" id="PF13505">
    <property type="entry name" value="OMP_b-brl"/>
    <property type="match status" value="1"/>
</dbReference>
<dbReference type="Proteomes" id="UP000555836">
    <property type="component" value="Unassembled WGS sequence"/>
</dbReference>
<organism evidence="4 5">
    <name type="scientific">Vibrio parahaemolyticus</name>
    <dbReference type="NCBI Taxonomy" id="670"/>
    <lineage>
        <taxon>Bacteria</taxon>
        <taxon>Pseudomonadati</taxon>
        <taxon>Pseudomonadota</taxon>
        <taxon>Gammaproteobacteria</taxon>
        <taxon>Vibrionales</taxon>
        <taxon>Vibrionaceae</taxon>
        <taxon>Vibrio</taxon>
    </lineage>
</organism>
<keyword evidence="1" id="KW-0732">Signal</keyword>